<feature type="transmembrane region" description="Helical" evidence="9">
    <location>
        <begin position="242"/>
        <end position="264"/>
    </location>
</feature>
<feature type="transmembrane region" description="Helical" evidence="9">
    <location>
        <begin position="39"/>
        <end position="66"/>
    </location>
</feature>
<sequence>MVHINLTRLVHECELQMNERDVELVEKRHARLDKSTDSILVMAPIFSIISFFFALTLLAAIIYALLGRKIPSRKYSIIISRTVADIFTSALIAAASLFANTCSASYMLLALFLYICTFGVVHLTSSHCAVIVLRQISVTRPYGFQSICSIRRLSLVVGFTWILSIMYCAAYAPMITVIVNPSKGDRVCSYHTCQRPLIIAAIIIVALSMFTIISSYAIVMAKMAQIAKSEKLYLNIKLRLETIAGGAVLLWCVRIIFDVVLSFLSEIRLLPWIRLENMQSLDNNRVVSVRHGLRWQKGCVNCPVFNIDNRLHPLDFKN</sequence>
<evidence type="ECO:0000256" key="3">
    <source>
        <dbReference type="ARBA" id="ARBA00022692"/>
    </source>
</evidence>
<keyword evidence="5" id="KW-0297">G-protein coupled receptor</keyword>
<dbReference type="SUPFAM" id="SSF81321">
    <property type="entry name" value="Family A G protein-coupled receptor-like"/>
    <property type="match status" value="1"/>
</dbReference>
<keyword evidence="7" id="KW-0675">Receptor</keyword>
<dbReference type="Gene3D" id="1.20.1070.10">
    <property type="entry name" value="Rhodopsin 7-helix transmembrane proteins"/>
    <property type="match status" value="1"/>
</dbReference>
<dbReference type="InterPro" id="IPR017452">
    <property type="entry name" value="GPCR_Rhodpsn_7TM"/>
</dbReference>
<feature type="transmembrane region" description="Helical" evidence="9">
    <location>
        <begin position="111"/>
        <end position="133"/>
    </location>
</feature>
<keyword evidence="2" id="KW-1003">Cell membrane</keyword>
<name>A0A8R1DGI7_CAEJA</name>
<feature type="domain" description="G-protein coupled receptors family 1 profile" evidence="10">
    <location>
        <begin position="55"/>
        <end position="264"/>
    </location>
</feature>
<dbReference type="PANTHER" id="PTHR37441">
    <property type="entry name" value="PROTEIN CBG16518"/>
    <property type="match status" value="1"/>
</dbReference>
<accession>A0A8R1DGI7</accession>
<feature type="transmembrane region" description="Helical" evidence="9">
    <location>
        <begin position="198"/>
        <end position="221"/>
    </location>
</feature>
<organism evidence="11 12">
    <name type="scientific">Caenorhabditis japonica</name>
    <dbReference type="NCBI Taxonomy" id="281687"/>
    <lineage>
        <taxon>Eukaryota</taxon>
        <taxon>Metazoa</taxon>
        <taxon>Ecdysozoa</taxon>
        <taxon>Nematoda</taxon>
        <taxon>Chromadorea</taxon>
        <taxon>Rhabditida</taxon>
        <taxon>Rhabditina</taxon>
        <taxon>Rhabditomorpha</taxon>
        <taxon>Rhabditoidea</taxon>
        <taxon>Rhabditidae</taxon>
        <taxon>Peloderinae</taxon>
        <taxon>Caenorhabditis</taxon>
    </lineage>
</organism>
<dbReference type="GO" id="GO:0004930">
    <property type="term" value="F:G protein-coupled receptor activity"/>
    <property type="evidence" value="ECO:0007669"/>
    <property type="project" value="UniProtKB-KW"/>
</dbReference>
<evidence type="ECO:0000313" key="12">
    <source>
        <dbReference type="Proteomes" id="UP000005237"/>
    </source>
</evidence>
<dbReference type="PANTHER" id="PTHR37441:SF7">
    <property type="entry name" value="G-PROTEIN COUPLED RECEPTORS FAMILY 1 PROFILE DOMAIN-CONTAINING PROTEIN"/>
    <property type="match status" value="1"/>
</dbReference>
<evidence type="ECO:0000256" key="5">
    <source>
        <dbReference type="ARBA" id="ARBA00023040"/>
    </source>
</evidence>
<dbReference type="Proteomes" id="UP000005237">
    <property type="component" value="Unassembled WGS sequence"/>
</dbReference>
<reference evidence="12" key="1">
    <citation type="submission" date="2010-08" db="EMBL/GenBank/DDBJ databases">
        <authorList>
            <consortium name="Caenorhabditis japonica Sequencing Consortium"/>
            <person name="Wilson R.K."/>
        </authorList>
    </citation>
    <scope>NUCLEOTIDE SEQUENCE [LARGE SCALE GENOMIC DNA]</scope>
    <source>
        <strain evidence="12">DF5081</strain>
    </source>
</reference>
<keyword evidence="4 9" id="KW-1133">Transmembrane helix</keyword>
<dbReference type="PROSITE" id="PS50262">
    <property type="entry name" value="G_PROTEIN_RECEP_F1_2"/>
    <property type="match status" value="1"/>
</dbReference>
<keyword evidence="8" id="KW-0807">Transducer</keyword>
<evidence type="ECO:0000256" key="7">
    <source>
        <dbReference type="ARBA" id="ARBA00023170"/>
    </source>
</evidence>
<evidence type="ECO:0000256" key="6">
    <source>
        <dbReference type="ARBA" id="ARBA00023136"/>
    </source>
</evidence>
<proteinExistence type="predicted"/>
<evidence type="ECO:0000256" key="9">
    <source>
        <dbReference type="SAM" id="Phobius"/>
    </source>
</evidence>
<feature type="transmembrane region" description="Helical" evidence="9">
    <location>
        <begin position="78"/>
        <end position="99"/>
    </location>
</feature>
<protein>
    <submittedName>
        <fullName evidence="11">G_PROTEIN_RECEP_F1_2 domain-containing protein</fullName>
    </submittedName>
</protein>
<evidence type="ECO:0000259" key="10">
    <source>
        <dbReference type="PROSITE" id="PS50262"/>
    </source>
</evidence>
<evidence type="ECO:0000313" key="11">
    <source>
        <dbReference type="EnsemblMetazoa" id="CJA02178a.1"/>
    </source>
</evidence>
<evidence type="ECO:0000256" key="8">
    <source>
        <dbReference type="ARBA" id="ARBA00023224"/>
    </source>
</evidence>
<feature type="transmembrane region" description="Helical" evidence="9">
    <location>
        <begin position="153"/>
        <end position="178"/>
    </location>
</feature>
<evidence type="ECO:0000256" key="4">
    <source>
        <dbReference type="ARBA" id="ARBA00022989"/>
    </source>
</evidence>
<reference evidence="11" key="2">
    <citation type="submission" date="2022-06" db="UniProtKB">
        <authorList>
            <consortium name="EnsemblMetazoa"/>
        </authorList>
    </citation>
    <scope>IDENTIFICATION</scope>
    <source>
        <strain evidence="11">DF5081</strain>
    </source>
</reference>
<dbReference type="AlphaFoldDB" id="A0A8R1DGI7"/>
<evidence type="ECO:0000256" key="2">
    <source>
        <dbReference type="ARBA" id="ARBA00022475"/>
    </source>
</evidence>
<keyword evidence="12" id="KW-1185">Reference proteome</keyword>
<dbReference type="InterPro" id="IPR040435">
    <property type="entry name" value="Put_GPCR_Chromadorea"/>
</dbReference>
<keyword evidence="6 9" id="KW-0472">Membrane</keyword>
<evidence type="ECO:0000256" key="1">
    <source>
        <dbReference type="ARBA" id="ARBA00004651"/>
    </source>
</evidence>
<keyword evidence="3 9" id="KW-0812">Transmembrane</keyword>
<dbReference type="GO" id="GO:0005886">
    <property type="term" value="C:plasma membrane"/>
    <property type="evidence" value="ECO:0007669"/>
    <property type="project" value="UniProtKB-SubCell"/>
</dbReference>
<comment type="subcellular location">
    <subcellularLocation>
        <location evidence="1">Cell membrane</location>
        <topology evidence="1">Multi-pass membrane protein</topology>
    </subcellularLocation>
</comment>
<dbReference type="EnsemblMetazoa" id="CJA02178a.1">
    <property type="protein sequence ID" value="CJA02178a.1"/>
    <property type="gene ID" value="WBGene00121381"/>
</dbReference>